<comment type="caution">
    <text evidence="2">The sequence shown here is derived from an EMBL/GenBank/DDBJ whole genome shotgun (WGS) entry which is preliminary data.</text>
</comment>
<keyword evidence="3" id="KW-1185">Reference proteome</keyword>
<organism evidence="2 3">
    <name type="scientific">Lentinula lateritia</name>
    <dbReference type="NCBI Taxonomy" id="40482"/>
    <lineage>
        <taxon>Eukaryota</taxon>
        <taxon>Fungi</taxon>
        <taxon>Dikarya</taxon>
        <taxon>Basidiomycota</taxon>
        <taxon>Agaricomycotina</taxon>
        <taxon>Agaricomycetes</taxon>
        <taxon>Agaricomycetidae</taxon>
        <taxon>Agaricales</taxon>
        <taxon>Marasmiineae</taxon>
        <taxon>Omphalotaceae</taxon>
        <taxon>Lentinula</taxon>
    </lineage>
</organism>
<reference evidence="2" key="1">
    <citation type="submission" date="2022-08" db="EMBL/GenBank/DDBJ databases">
        <title>A Global Phylogenomic Analysis of the Shiitake Genus Lentinula.</title>
        <authorList>
            <consortium name="DOE Joint Genome Institute"/>
            <person name="Sierra-Patev S."/>
            <person name="Min B."/>
            <person name="Naranjo-Ortiz M."/>
            <person name="Looney B."/>
            <person name="Konkel Z."/>
            <person name="Slot J.C."/>
            <person name="Sakamoto Y."/>
            <person name="Steenwyk J.L."/>
            <person name="Rokas A."/>
            <person name="Carro J."/>
            <person name="Camarero S."/>
            <person name="Ferreira P."/>
            <person name="Molpeceres G."/>
            <person name="Ruiz-Duenas F.J."/>
            <person name="Serrano A."/>
            <person name="Henrissat B."/>
            <person name="Drula E."/>
            <person name="Hughes K.W."/>
            <person name="Mata J.L."/>
            <person name="Ishikawa N.K."/>
            <person name="Vargas-Isla R."/>
            <person name="Ushijima S."/>
            <person name="Smith C.A."/>
            <person name="Ahrendt S."/>
            <person name="Andreopoulos W."/>
            <person name="He G."/>
            <person name="Labutti K."/>
            <person name="Lipzen A."/>
            <person name="Ng V."/>
            <person name="Riley R."/>
            <person name="Sandor L."/>
            <person name="Barry K."/>
            <person name="Martinez A.T."/>
            <person name="Xiao Y."/>
            <person name="Gibbons J.G."/>
            <person name="Terashima K."/>
            <person name="Grigoriev I.V."/>
            <person name="Hibbett D.S."/>
        </authorList>
    </citation>
    <scope>NUCLEOTIDE SEQUENCE</scope>
    <source>
        <strain evidence="2">RHP3577 ss4</strain>
    </source>
</reference>
<evidence type="ECO:0000256" key="1">
    <source>
        <dbReference type="SAM" id="Phobius"/>
    </source>
</evidence>
<keyword evidence="1" id="KW-0472">Membrane</keyword>
<proteinExistence type="predicted"/>
<keyword evidence="1" id="KW-0812">Transmembrane</keyword>
<evidence type="ECO:0000313" key="2">
    <source>
        <dbReference type="EMBL" id="KAJ4498541.1"/>
    </source>
</evidence>
<name>A0ABQ8VQG7_9AGAR</name>
<dbReference type="Proteomes" id="UP001150217">
    <property type="component" value="Unassembled WGS sequence"/>
</dbReference>
<dbReference type="EMBL" id="JANVFT010000015">
    <property type="protein sequence ID" value="KAJ4498541.1"/>
    <property type="molecule type" value="Genomic_DNA"/>
</dbReference>
<protein>
    <submittedName>
        <fullName evidence="2">Uncharacterized protein</fullName>
    </submittedName>
</protein>
<sequence length="76" mass="8951">MTIELSLLTHCFTCVLLMFTTSQGYWALLGWRVVYSYISCTLPYLLYFLSFDLVYSTWFSPELCLPPLSFCHLRFS</sequence>
<gene>
    <name evidence="2" type="ORF">C8R41DRAFT_818326</name>
</gene>
<feature type="transmembrane region" description="Helical" evidence="1">
    <location>
        <begin position="34"/>
        <end position="55"/>
    </location>
</feature>
<evidence type="ECO:0000313" key="3">
    <source>
        <dbReference type="Proteomes" id="UP001150217"/>
    </source>
</evidence>
<accession>A0ABQ8VQG7</accession>
<keyword evidence="1" id="KW-1133">Transmembrane helix</keyword>